<feature type="non-terminal residue" evidence="1">
    <location>
        <position position="100"/>
    </location>
</feature>
<dbReference type="EMBL" id="JABFUD020000023">
    <property type="protein sequence ID" value="KAI5061626.1"/>
    <property type="molecule type" value="Genomic_DNA"/>
</dbReference>
<dbReference type="AlphaFoldDB" id="A0A9D4U4V4"/>
<gene>
    <name evidence="1" type="ORF">GOP47_0024131</name>
</gene>
<evidence type="ECO:0000313" key="2">
    <source>
        <dbReference type="Proteomes" id="UP000886520"/>
    </source>
</evidence>
<protein>
    <submittedName>
        <fullName evidence="1">Uncharacterized protein</fullName>
    </submittedName>
</protein>
<evidence type="ECO:0000313" key="1">
    <source>
        <dbReference type="EMBL" id="KAI5061626.1"/>
    </source>
</evidence>
<comment type="caution">
    <text evidence="1">The sequence shown here is derived from an EMBL/GenBank/DDBJ whole genome shotgun (WGS) entry which is preliminary data.</text>
</comment>
<accession>A0A9D4U4V4</accession>
<reference evidence="1" key="1">
    <citation type="submission" date="2021-01" db="EMBL/GenBank/DDBJ databases">
        <title>Adiantum capillus-veneris genome.</title>
        <authorList>
            <person name="Fang Y."/>
            <person name="Liao Q."/>
        </authorList>
    </citation>
    <scope>NUCLEOTIDE SEQUENCE</scope>
    <source>
        <strain evidence="1">H3</strain>
        <tissue evidence="1">Leaf</tissue>
    </source>
</reference>
<dbReference type="Proteomes" id="UP000886520">
    <property type="component" value="Chromosome 23"/>
</dbReference>
<name>A0A9D4U4V4_ADICA</name>
<sequence length="100" mass="10928">MPPQQMAHPCDMAAPLQPLPYLFASCSGFAAHSCLPPLARAASSTAPPFCNALLPYLRVQDLLSPDGIPFLHADHTARHLDLTDWQPLGQRQPPHAWPQV</sequence>
<organism evidence="1 2">
    <name type="scientific">Adiantum capillus-veneris</name>
    <name type="common">Maidenhair fern</name>
    <dbReference type="NCBI Taxonomy" id="13818"/>
    <lineage>
        <taxon>Eukaryota</taxon>
        <taxon>Viridiplantae</taxon>
        <taxon>Streptophyta</taxon>
        <taxon>Embryophyta</taxon>
        <taxon>Tracheophyta</taxon>
        <taxon>Polypodiopsida</taxon>
        <taxon>Polypodiidae</taxon>
        <taxon>Polypodiales</taxon>
        <taxon>Pteridineae</taxon>
        <taxon>Pteridaceae</taxon>
        <taxon>Vittarioideae</taxon>
        <taxon>Adiantum</taxon>
    </lineage>
</organism>
<proteinExistence type="predicted"/>
<keyword evidence="2" id="KW-1185">Reference proteome</keyword>